<evidence type="ECO:0000313" key="2">
    <source>
        <dbReference type="EMBL" id="BAU99495.1"/>
    </source>
</evidence>
<name>A0A173LX03_9MICO</name>
<reference evidence="2 3" key="1">
    <citation type="journal article" date="2016" name="Genome Announc.">
        <title>Complete Genome Sequence of Aurantimicrobium minutum Type Strain KNCT, a Planktonic Ultramicrobacterium Isolated from River Water.</title>
        <authorList>
            <person name="Nakai R."/>
            <person name="Fujisawa T."/>
            <person name="Nakamura Y."/>
            <person name="Nishide H."/>
            <person name="Uchiyama I."/>
            <person name="Baba T."/>
            <person name="Toyoda A."/>
            <person name="Fujiyama A."/>
            <person name="Naganuma T."/>
            <person name="Niki H."/>
        </authorList>
    </citation>
    <scope>NUCLEOTIDE SEQUENCE [LARGE SCALE GENOMIC DNA]</scope>
    <source>
        <strain evidence="2 3">KNC</strain>
    </source>
</reference>
<accession>A0A173LX03</accession>
<dbReference type="Gene3D" id="1.10.3210.10">
    <property type="entry name" value="Hypothetical protein af1432"/>
    <property type="match status" value="1"/>
</dbReference>
<gene>
    <name evidence="2" type="ORF">AUMI_19530</name>
</gene>
<dbReference type="InterPro" id="IPR006674">
    <property type="entry name" value="HD_domain"/>
</dbReference>
<evidence type="ECO:0000313" key="3">
    <source>
        <dbReference type="Proteomes" id="UP000243847"/>
    </source>
</evidence>
<dbReference type="Pfam" id="PF01966">
    <property type="entry name" value="HD"/>
    <property type="match status" value="1"/>
</dbReference>
<organism evidence="2 3">
    <name type="scientific">Aurantimicrobium minutum</name>
    <dbReference type="NCBI Taxonomy" id="708131"/>
    <lineage>
        <taxon>Bacteria</taxon>
        <taxon>Bacillati</taxon>
        <taxon>Actinomycetota</taxon>
        <taxon>Actinomycetes</taxon>
        <taxon>Micrococcales</taxon>
        <taxon>Microbacteriaceae</taxon>
        <taxon>Aurantimicrobium</taxon>
    </lineage>
</organism>
<dbReference type="GeneID" id="80452145"/>
<sequence length="237" mass="26308">MSSPSHSPVVNHLGRDVTGKIPDASRVPGMIELNERDGAIWSLAKDFLRTRDNDAHSLYAYSIAQALLSQIPEADENIVLPAILLHDTGWSTVDERLALEAIAPGADGSLDHLIIQHEKEGARIAREILEQVGVPEEDIVAIVDIIDGHDTRLVAMSTNDSVVKDSDKVWRVTPHGRRVVMDWFGIDAEQSLRLCAYRAYNELFTDQAKAMSRVLVTTACMDYMDELANTYTREDLA</sequence>
<proteinExistence type="predicted"/>
<feature type="domain" description="HD" evidence="1">
    <location>
        <begin position="55"/>
        <end position="169"/>
    </location>
</feature>
<protein>
    <recommendedName>
        <fullName evidence="1">HD domain-containing protein</fullName>
    </recommendedName>
</protein>
<evidence type="ECO:0000259" key="1">
    <source>
        <dbReference type="Pfam" id="PF01966"/>
    </source>
</evidence>
<dbReference type="RefSeq" id="WP_096381968.1">
    <property type="nucleotide sequence ID" value="NZ_AP017457.1"/>
</dbReference>
<dbReference type="AlphaFoldDB" id="A0A173LX03"/>
<dbReference type="EMBL" id="AP017457">
    <property type="protein sequence ID" value="BAU99495.1"/>
    <property type="molecule type" value="Genomic_DNA"/>
</dbReference>
<dbReference type="OrthoDB" id="942406at2"/>
<dbReference type="Proteomes" id="UP000243847">
    <property type="component" value="Chromosome sequence1"/>
</dbReference>
<dbReference type="SUPFAM" id="SSF109604">
    <property type="entry name" value="HD-domain/PDEase-like"/>
    <property type="match status" value="1"/>
</dbReference>
<dbReference type="KEGG" id="amin:AUMI_19530"/>